<feature type="coiled-coil region" evidence="1">
    <location>
        <begin position="190"/>
        <end position="220"/>
    </location>
</feature>
<gene>
    <name evidence="3" type="ORF">VCS650_LOCUS27626</name>
</gene>
<dbReference type="PANTHER" id="PTHR33488">
    <property type="entry name" value="ZGC:162509"/>
    <property type="match status" value="1"/>
</dbReference>
<dbReference type="PANTHER" id="PTHR33488:SF2">
    <property type="entry name" value="EARLY ENDOSOME ANTIGEN 1-LIKE"/>
    <property type="match status" value="1"/>
</dbReference>
<sequence length="501" mass="56737">MTTNKAIVFDDKKLDEELVLQRGIEESWEELVVAGPIAVNYIGNLMILSSKQDFPFRPSNPAHVYQHIQYPKSFRTTLVQIAHRIYNVFMNAHSNMDRIQLNIQQIPKYLKTILQLLTSASPNLIQSMLPGVLGNIERIAKLCADAANSTMKNYESATRLLQEVAEVTIDSYGSNTASLTNITILVNSSLGEQNLMNNQLENIRKQYENTKGILQKAREDYYNAYHAIPVRPKRFFGVIAAGLIGGLVGSALGGLFGGNKPPPSSIDNIAFQNAKEKAELALKNLQEAEKQYDQWYSLMLEKQNKLAGIIIQMSQLQMSQTDYKTTIDILVRSVKEIGDIQTQWGRMTRFFSILAMRAEATRETILHEFVDTIKHVTLSDGVLDDADREFFVLQMRDAADEIEQAAHLLYIMSKTYYDVSNQYMMGQVAGISRLAVIQTDSERQTYMAQLAQDTLSTSAKVSRMVLERKQNYEQRNQARQYQLKQFIQQSTSEGLESNIGK</sequence>
<evidence type="ECO:0000256" key="1">
    <source>
        <dbReference type="SAM" id="Coils"/>
    </source>
</evidence>
<evidence type="ECO:0000256" key="2">
    <source>
        <dbReference type="SAM" id="Phobius"/>
    </source>
</evidence>
<evidence type="ECO:0000313" key="4">
    <source>
        <dbReference type="Proteomes" id="UP000663891"/>
    </source>
</evidence>
<evidence type="ECO:0000313" key="3">
    <source>
        <dbReference type="EMBL" id="CAF1237987.1"/>
    </source>
</evidence>
<keyword evidence="2" id="KW-1133">Transmembrane helix</keyword>
<feature type="coiled-coil region" evidence="1">
    <location>
        <begin position="268"/>
        <end position="305"/>
    </location>
</feature>
<reference evidence="3" key="1">
    <citation type="submission" date="2021-02" db="EMBL/GenBank/DDBJ databases">
        <authorList>
            <person name="Nowell W R."/>
        </authorList>
    </citation>
    <scope>NUCLEOTIDE SEQUENCE</scope>
</reference>
<dbReference type="Proteomes" id="UP000663891">
    <property type="component" value="Unassembled WGS sequence"/>
</dbReference>
<keyword evidence="2" id="KW-0812">Transmembrane</keyword>
<keyword evidence="2" id="KW-0472">Membrane</keyword>
<organism evidence="3 4">
    <name type="scientific">Adineta steineri</name>
    <dbReference type="NCBI Taxonomy" id="433720"/>
    <lineage>
        <taxon>Eukaryota</taxon>
        <taxon>Metazoa</taxon>
        <taxon>Spiralia</taxon>
        <taxon>Gnathifera</taxon>
        <taxon>Rotifera</taxon>
        <taxon>Eurotatoria</taxon>
        <taxon>Bdelloidea</taxon>
        <taxon>Adinetida</taxon>
        <taxon>Adinetidae</taxon>
        <taxon>Adineta</taxon>
    </lineage>
</organism>
<accession>A0A814Z258</accession>
<keyword evidence="1" id="KW-0175">Coiled coil</keyword>
<comment type="caution">
    <text evidence="3">The sequence shown here is derived from an EMBL/GenBank/DDBJ whole genome shotgun (WGS) entry which is preliminary data.</text>
</comment>
<feature type="transmembrane region" description="Helical" evidence="2">
    <location>
        <begin position="235"/>
        <end position="256"/>
    </location>
</feature>
<name>A0A814Z258_9BILA</name>
<dbReference type="EMBL" id="CAJNON010000391">
    <property type="protein sequence ID" value="CAF1237987.1"/>
    <property type="molecule type" value="Genomic_DNA"/>
</dbReference>
<dbReference type="OrthoDB" id="5406275at2759"/>
<dbReference type="SUPFAM" id="SSF58100">
    <property type="entry name" value="Bacterial hemolysins"/>
    <property type="match status" value="1"/>
</dbReference>
<proteinExistence type="predicted"/>
<dbReference type="AlphaFoldDB" id="A0A814Z258"/>
<protein>
    <submittedName>
        <fullName evidence="3">Uncharacterized protein</fullName>
    </submittedName>
</protein>